<feature type="transmembrane region" description="Helical" evidence="4">
    <location>
        <begin position="37"/>
        <end position="56"/>
    </location>
</feature>
<dbReference type="STRING" id="380358.XALC_1456"/>
<name>D2UAH6_XANAP</name>
<dbReference type="KEGG" id="xal:XALC_1456"/>
<keyword evidence="7" id="KW-1185">Reference proteome</keyword>
<dbReference type="GO" id="GO:0017004">
    <property type="term" value="P:cytochrome complex assembly"/>
    <property type="evidence" value="ECO:0007669"/>
    <property type="project" value="UniProtKB-KW"/>
</dbReference>
<evidence type="ECO:0000256" key="2">
    <source>
        <dbReference type="ARBA" id="ARBA00022748"/>
    </source>
</evidence>
<dbReference type="InterPro" id="IPR011990">
    <property type="entry name" value="TPR-like_helical_dom_sf"/>
</dbReference>
<evidence type="ECO:0000256" key="4">
    <source>
        <dbReference type="SAM" id="Phobius"/>
    </source>
</evidence>
<dbReference type="Gene3D" id="1.25.40.10">
    <property type="entry name" value="Tetratricopeptide repeat domain"/>
    <property type="match status" value="1"/>
</dbReference>
<reference evidence="6 7" key="1">
    <citation type="journal article" date="2009" name="BMC Genomics">
        <title>The complete genome sequence of Xanthomonas albilineans provides new insights into the reductive genome evolution of the xylem-limited Xanthomonadaceae.</title>
        <authorList>
            <person name="Pieretti I."/>
            <person name="Royer M."/>
            <person name="Barbe V."/>
            <person name="Carrere S."/>
            <person name="Koebnik R."/>
            <person name="Cociancich S."/>
            <person name="Couloux A."/>
            <person name="Darrasse A."/>
            <person name="Gouzy J."/>
            <person name="Jacques M.A."/>
            <person name="Lauber E."/>
            <person name="Manceau C."/>
            <person name="Mangenot S."/>
            <person name="Poussier S."/>
            <person name="Segurens B."/>
            <person name="Szurek B."/>
            <person name="Verdier V."/>
            <person name="Arlat M."/>
            <person name="Rott P."/>
        </authorList>
    </citation>
    <scope>NUCLEOTIDE SEQUENCE [LARGE SCALE GENOMIC DNA]</scope>
    <source>
        <strain evidence="7">GPE PC73 / CFBP 7063</strain>
    </source>
</reference>
<keyword evidence="4" id="KW-1133">Transmembrane helix</keyword>
<feature type="domain" description="Cytochrome c-type biogenesis protein H TPR" evidence="5">
    <location>
        <begin position="95"/>
        <end position="188"/>
    </location>
</feature>
<keyword evidence="1" id="KW-0677">Repeat</keyword>
<dbReference type="Proteomes" id="UP000001890">
    <property type="component" value="Chromosome"/>
</dbReference>
<organism evidence="6 7">
    <name type="scientific">Xanthomonas albilineans (strain GPE PC73 / CFBP 7063)</name>
    <dbReference type="NCBI Taxonomy" id="380358"/>
    <lineage>
        <taxon>Bacteria</taxon>
        <taxon>Pseudomonadati</taxon>
        <taxon>Pseudomonadota</taxon>
        <taxon>Gammaproteobacteria</taxon>
        <taxon>Lysobacterales</taxon>
        <taxon>Lysobacteraceae</taxon>
        <taxon>Xanthomonas</taxon>
    </lineage>
</organism>
<dbReference type="AlphaFoldDB" id="D2UAH6"/>
<gene>
    <name evidence="6" type="ordered locus">XALc_1456</name>
</gene>
<keyword evidence="4" id="KW-0812">Transmembrane</keyword>
<dbReference type="InterPro" id="IPR056413">
    <property type="entry name" value="TPR_CcmH_CycH"/>
</dbReference>
<keyword evidence="3" id="KW-0802">TPR repeat</keyword>
<dbReference type="EMBL" id="FP565176">
    <property type="protein sequence ID" value="CBA15963.1"/>
    <property type="molecule type" value="Genomic_DNA"/>
</dbReference>
<dbReference type="SUPFAM" id="SSF48452">
    <property type="entry name" value="TPR-like"/>
    <property type="match status" value="1"/>
</dbReference>
<dbReference type="InterPro" id="IPR051263">
    <property type="entry name" value="C-type_cytochrome_biogenesis"/>
</dbReference>
<dbReference type="PANTHER" id="PTHR47870:SF1">
    <property type="entry name" value="CYTOCHROME C-TYPE BIOGENESIS PROTEIN CCMH"/>
    <property type="match status" value="1"/>
</dbReference>
<sequence length="217" mass="23678">MIASFVLTVAVMLGIALLTVLRPLLARREGMRPHYAIAALLIIALPMLGAIVYWHVGDPTALAGVPLQPAAPALTEPIGKALPILLQQGWDAQQAQRHADAEQAYAQALQLAPDNIEALLGWVEADMAQRPDFAIVTAARDRLERVLALQPDNQRALWMLGIAEFQQQHYAQAAAYWRQLQRLLPDATPLRAAVAQKITIAEARASTTALPPRTLNQ</sequence>
<evidence type="ECO:0000259" key="5">
    <source>
        <dbReference type="Pfam" id="PF23914"/>
    </source>
</evidence>
<dbReference type="Pfam" id="PF23914">
    <property type="entry name" value="TPR_CcmH_CycH"/>
    <property type="match status" value="1"/>
</dbReference>
<proteinExistence type="predicted"/>
<feature type="transmembrane region" description="Helical" evidence="4">
    <location>
        <begin position="6"/>
        <end position="25"/>
    </location>
</feature>
<dbReference type="eggNOG" id="COG4235">
    <property type="taxonomic scope" value="Bacteria"/>
</dbReference>
<evidence type="ECO:0000313" key="7">
    <source>
        <dbReference type="Proteomes" id="UP000001890"/>
    </source>
</evidence>
<evidence type="ECO:0000256" key="1">
    <source>
        <dbReference type="ARBA" id="ARBA00022737"/>
    </source>
</evidence>
<evidence type="ECO:0000313" key="6">
    <source>
        <dbReference type="EMBL" id="CBA15963.1"/>
    </source>
</evidence>
<protein>
    <submittedName>
        <fullName evidence="6">Putative c-type cytochrome biogenesis protein</fullName>
    </submittedName>
</protein>
<keyword evidence="4" id="KW-0472">Membrane</keyword>
<evidence type="ECO:0000256" key="3">
    <source>
        <dbReference type="ARBA" id="ARBA00022803"/>
    </source>
</evidence>
<accession>D2UAH6</accession>
<dbReference type="PANTHER" id="PTHR47870">
    <property type="entry name" value="CYTOCHROME C-TYPE BIOGENESIS PROTEIN CCMH"/>
    <property type="match status" value="1"/>
</dbReference>
<keyword evidence="2" id="KW-0201">Cytochrome c-type biogenesis</keyword>